<gene>
    <name evidence="1" type="ORF">C5167_050732</name>
</gene>
<dbReference type="Proteomes" id="UP000316621">
    <property type="component" value="Chromosome 8"/>
</dbReference>
<evidence type="ECO:0000313" key="1">
    <source>
        <dbReference type="EMBL" id="RZC75246.1"/>
    </source>
</evidence>
<accession>A0A4Y7KQW7</accession>
<evidence type="ECO:0000313" key="2">
    <source>
        <dbReference type="Proteomes" id="UP000316621"/>
    </source>
</evidence>
<dbReference type="EMBL" id="CM010722">
    <property type="protein sequence ID" value="RZC75246.1"/>
    <property type="molecule type" value="Genomic_DNA"/>
</dbReference>
<keyword evidence="2" id="KW-1185">Reference proteome</keyword>
<reference evidence="1 2" key="1">
    <citation type="journal article" date="2018" name="Science">
        <title>The opium poppy genome and morphinan production.</title>
        <authorList>
            <person name="Guo L."/>
            <person name="Winzer T."/>
            <person name="Yang X."/>
            <person name="Li Y."/>
            <person name="Ning Z."/>
            <person name="He Z."/>
            <person name="Teodor R."/>
            <person name="Lu Y."/>
            <person name="Bowser T.A."/>
            <person name="Graham I.A."/>
            <person name="Ye K."/>
        </authorList>
    </citation>
    <scope>NUCLEOTIDE SEQUENCE [LARGE SCALE GENOMIC DNA]</scope>
    <source>
        <strain evidence="2">cv. HN1</strain>
        <tissue evidence="1">Leaves</tissue>
    </source>
</reference>
<sequence length="62" mass="6928">MEHTLNQNGWNQNTWAKSNIAPIGSIRPVDKKGSSVPALPSRIKRIFYMSSQGRNKIGEVMS</sequence>
<organism evidence="1 2">
    <name type="scientific">Papaver somniferum</name>
    <name type="common">Opium poppy</name>
    <dbReference type="NCBI Taxonomy" id="3469"/>
    <lineage>
        <taxon>Eukaryota</taxon>
        <taxon>Viridiplantae</taxon>
        <taxon>Streptophyta</taxon>
        <taxon>Embryophyta</taxon>
        <taxon>Tracheophyta</taxon>
        <taxon>Spermatophyta</taxon>
        <taxon>Magnoliopsida</taxon>
        <taxon>Ranunculales</taxon>
        <taxon>Papaveraceae</taxon>
        <taxon>Papaveroideae</taxon>
        <taxon>Papaver</taxon>
    </lineage>
</organism>
<proteinExistence type="predicted"/>
<dbReference type="Gramene" id="RZC75246">
    <property type="protein sequence ID" value="RZC75246"/>
    <property type="gene ID" value="C5167_050732"/>
</dbReference>
<dbReference type="AlphaFoldDB" id="A0A4Y7KQW7"/>
<protein>
    <submittedName>
        <fullName evidence="1">Uncharacterized protein</fullName>
    </submittedName>
</protein>
<name>A0A4Y7KQW7_PAPSO</name>